<dbReference type="PROSITE" id="PS51202">
    <property type="entry name" value="RCK_C"/>
    <property type="match status" value="1"/>
</dbReference>
<comment type="subcellular location">
    <subcellularLocation>
        <location evidence="1">Cell membrane</location>
        <topology evidence="1">Multi-pass membrane protein</topology>
    </subcellularLocation>
</comment>
<feature type="transmembrane region" description="Helical" evidence="9">
    <location>
        <begin position="127"/>
        <end position="145"/>
    </location>
</feature>
<evidence type="ECO:0000256" key="4">
    <source>
        <dbReference type="ARBA" id="ARBA00022475"/>
    </source>
</evidence>
<feature type="transmembrane region" description="Helical" evidence="9">
    <location>
        <begin position="228"/>
        <end position="256"/>
    </location>
</feature>
<evidence type="ECO:0000256" key="6">
    <source>
        <dbReference type="ARBA" id="ARBA00022989"/>
    </source>
</evidence>
<dbReference type="EMBL" id="UGGP01000001">
    <property type="protein sequence ID" value="STO06999.1"/>
    <property type="molecule type" value="Genomic_DNA"/>
</dbReference>
<feature type="transmembrane region" description="Helical" evidence="9">
    <location>
        <begin position="190"/>
        <end position="208"/>
    </location>
</feature>
<dbReference type="GO" id="GO:1902600">
    <property type="term" value="P:proton transmembrane transport"/>
    <property type="evidence" value="ECO:0007669"/>
    <property type="project" value="InterPro"/>
</dbReference>
<dbReference type="Pfam" id="PF02080">
    <property type="entry name" value="TrkA_C"/>
    <property type="match status" value="1"/>
</dbReference>
<dbReference type="InterPro" id="IPR006153">
    <property type="entry name" value="Cation/H_exchanger_TM"/>
</dbReference>
<evidence type="ECO:0000256" key="5">
    <source>
        <dbReference type="ARBA" id="ARBA00022692"/>
    </source>
</evidence>
<sequence length="498" mass="53340">MCLNGSVISTDSLILLFGLLLVAGVLATRVSTRFGLPALILFMGIGMVIGSDITGIIFFDNTGLAQMIGVAALIVILFEGGLQTKWSSIRSVLAPSASLATIGVLLTTAVVAVAVRFVFGLDWIESFLFGAIIGSTDAAAVFAAFKGKNIAPNVGATLEAESGTNDPMAMFLTILALDFMMKPGTTIWDGIWMFVLQIVVGALLGYLLGNVSRLMLNHLKLDSSGLHAVLMISMAFMTYGAAAYFAGSGLLAVYIAAMIVGNAHTAHEVTIVQFSEALAWIMQIIMFVILGLLVFPKQLLDLELIWKGLLISFILMFIARPIAVYLSTLGMAFTNKEKLFISWAGLKGAVPIVLATFPLIAGIDNAQLIFNAVFFVVVTSALIQGTTLTPLAAKLDLLGPDKIRSPYSIALVSSKQSQHQLVPYVATEESSMIGKTLADITLPPNTVVNAIVRQDYLIPPTGQTKIEPGDLLYVLASTYRHDQLDRKFGEDGLERVEL</sequence>
<organism evidence="11 12">
    <name type="scientific">Exiguobacterium aurantiacum</name>
    <dbReference type="NCBI Taxonomy" id="33987"/>
    <lineage>
        <taxon>Bacteria</taxon>
        <taxon>Bacillati</taxon>
        <taxon>Bacillota</taxon>
        <taxon>Bacilli</taxon>
        <taxon>Bacillales</taxon>
        <taxon>Bacillales Family XII. Incertae Sedis</taxon>
        <taxon>Exiguobacterium</taxon>
    </lineage>
</organism>
<evidence type="ECO:0000256" key="8">
    <source>
        <dbReference type="ARBA" id="ARBA00023136"/>
    </source>
</evidence>
<feature type="transmembrane region" description="Helical" evidence="9">
    <location>
        <begin position="34"/>
        <end position="58"/>
    </location>
</feature>
<keyword evidence="8 9" id="KW-0472">Membrane</keyword>
<dbReference type="GO" id="GO:0008324">
    <property type="term" value="F:monoatomic cation transmembrane transporter activity"/>
    <property type="evidence" value="ECO:0007669"/>
    <property type="project" value="InterPro"/>
</dbReference>
<protein>
    <submittedName>
        <fullName evidence="11">Potassium/proton antiporter</fullName>
    </submittedName>
</protein>
<dbReference type="Pfam" id="PF00999">
    <property type="entry name" value="Na_H_Exchanger"/>
    <property type="match status" value="1"/>
</dbReference>
<dbReference type="GO" id="GO:0006813">
    <property type="term" value="P:potassium ion transport"/>
    <property type="evidence" value="ECO:0007669"/>
    <property type="project" value="InterPro"/>
</dbReference>
<dbReference type="GO" id="GO:0005886">
    <property type="term" value="C:plasma membrane"/>
    <property type="evidence" value="ECO:0007669"/>
    <property type="project" value="UniProtKB-SubCell"/>
</dbReference>
<evidence type="ECO:0000259" key="10">
    <source>
        <dbReference type="PROSITE" id="PS51202"/>
    </source>
</evidence>
<dbReference type="STRING" id="1397694.GCA_000702585_00860"/>
<evidence type="ECO:0000256" key="7">
    <source>
        <dbReference type="ARBA" id="ARBA00023065"/>
    </source>
</evidence>
<evidence type="ECO:0000256" key="3">
    <source>
        <dbReference type="ARBA" id="ARBA00022449"/>
    </source>
</evidence>
<evidence type="ECO:0000256" key="1">
    <source>
        <dbReference type="ARBA" id="ARBA00004651"/>
    </source>
</evidence>
<keyword evidence="4" id="KW-1003">Cell membrane</keyword>
<dbReference type="GO" id="GO:0015297">
    <property type="term" value="F:antiporter activity"/>
    <property type="evidence" value="ECO:0007669"/>
    <property type="project" value="UniProtKB-KW"/>
</dbReference>
<feature type="transmembrane region" description="Helical" evidence="9">
    <location>
        <begin position="308"/>
        <end position="327"/>
    </location>
</feature>
<feature type="transmembrane region" description="Helical" evidence="9">
    <location>
        <begin position="6"/>
        <end position="27"/>
    </location>
</feature>
<dbReference type="AlphaFoldDB" id="A0A377FQ92"/>
<dbReference type="NCBIfam" id="NF003715">
    <property type="entry name" value="PRK05326.1-2"/>
    <property type="match status" value="1"/>
</dbReference>
<keyword evidence="3" id="KW-0050">Antiport</keyword>
<dbReference type="PANTHER" id="PTHR32507:SF7">
    <property type="entry name" value="K(+)_H(+) ANTIPORTER NHAP2"/>
    <property type="match status" value="1"/>
</dbReference>
<keyword evidence="6 9" id="KW-1133">Transmembrane helix</keyword>
<evidence type="ECO:0000313" key="12">
    <source>
        <dbReference type="Proteomes" id="UP000254060"/>
    </source>
</evidence>
<evidence type="ECO:0000256" key="9">
    <source>
        <dbReference type="SAM" id="Phobius"/>
    </source>
</evidence>
<gene>
    <name evidence="11" type="ORF">NCTC13163_00342</name>
</gene>
<proteinExistence type="predicted"/>
<feature type="transmembrane region" description="Helical" evidence="9">
    <location>
        <begin position="277"/>
        <end position="296"/>
    </location>
</feature>
<feature type="transmembrane region" description="Helical" evidence="9">
    <location>
        <begin position="369"/>
        <end position="393"/>
    </location>
</feature>
<keyword evidence="7" id="KW-0406">Ion transport</keyword>
<keyword evidence="2" id="KW-0813">Transport</keyword>
<dbReference type="InterPro" id="IPR038770">
    <property type="entry name" value="Na+/solute_symporter_sf"/>
</dbReference>
<dbReference type="Gene3D" id="3.30.70.1450">
    <property type="entry name" value="Regulator of K+ conductance, C-terminal domain"/>
    <property type="match status" value="1"/>
</dbReference>
<feature type="domain" description="RCK C-terminal" evidence="10">
    <location>
        <begin position="409"/>
        <end position="490"/>
    </location>
</feature>
<accession>A0A377FQ92</accession>
<dbReference type="NCBIfam" id="NF003716">
    <property type="entry name" value="PRK05326.1-3"/>
    <property type="match status" value="1"/>
</dbReference>
<feature type="transmembrane region" description="Helical" evidence="9">
    <location>
        <begin position="64"/>
        <end position="82"/>
    </location>
</feature>
<reference evidence="11 12" key="1">
    <citation type="submission" date="2018-06" db="EMBL/GenBank/DDBJ databases">
        <authorList>
            <consortium name="Pathogen Informatics"/>
            <person name="Doyle S."/>
        </authorList>
    </citation>
    <scope>NUCLEOTIDE SEQUENCE [LARGE SCALE GENOMIC DNA]</scope>
    <source>
        <strain evidence="11 12">NCTC13163</strain>
    </source>
</reference>
<dbReference type="InterPro" id="IPR006037">
    <property type="entry name" value="RCK_C"/>
</dbReference>
<dbReference type="SUPFAM" id="SSF116726">
    <property type="entry name" value="TrkA C-terminal domain-like"/>
    <property type="match status" value="1"/>
</dbReference>
<feature type="transmembrane region" description="Helical" evidence="9">
    <location>
        <begin position="94"/>
        <end position="115"/>
    </location>
</feature>
<dbReference type="Proteomes" id="UP000254060">
    <property type="component" value="Unassembled WGS sequence"/>
</dbReference>
<evidence type="ECO:0000313" key="11">
    <source>
        <dbReference type="EMBL" id="STO06999.1"/>
    </source>
</evidence>
<name>A0A377FQ92_9BACL</name>
<dbReference type="Gene3D" id="1.20.1530.20">
    <property type="match status" value="1"/>
</dbReference>
<dbReference type="PANTHER" id="PTHR32507">
    <property type="entry name" value="NA(+)/H(+) ANTIPORTER 1"/>
    <property type="match status" value="1"/>
</dbReference>
<dbReference type="InterPro" id="IPR036721">
    <property type="entry name" value="RCK_C_sf"/>
</dbReference>
<keyword evidence="5 9" id="KW-0812">Transmembrane</keyword>
<feature type="transmembrane region" description="Helical" evidence="9">
    <location>
        <begin position="339"/>
        <end position="363"/>
    </location>
</feature>
<evidence type="ECO:0000256" key="2">
    <source>
        <dbReference type="ARBA" id="ARBA00022448"/>
    </source>
</evidence>
<dbReference type="OrthoDB" id="9810759at2"/>